<reference evidence="1 2" key="1">
    <citation type="journal article" date="2014" name="Genome Announc.">
        <title>Draft genome sequence of Sclerotinia borealis, a psychrophilic plant pathogenic fungus.</title>
        <authorList>
            <person name="Mardanov A.V."/>
            <person name="Beletsky A.V."/>
            <person name="Kadnikov V.V."/>
            <person name="Ignatov A.N."/>
            <person name="Ravin N.V."/>
        </authorList>
    </citation>
    <scope>NUCLEOTIDE SEQUENCE [LARGE SCALE GENOMIC DNA]</scope>
    <source>
        <strain evidence="2">F-4157</strain>
    </source>
</reference>
<dbReference type="HOGENOM" id="CLU_1062309_0_0_1"/>
<keyword evidence="2" id="KW-1185">Reference proteome</keyword>
<dbReference type="AlphaFoldDB" id="W9CBG2"/>
<proteinExistence type="predicted"/>
<comment type="caution">
    <text evidence="1">The sequence shown here is derived from an EMBL/GenBank/DDBJ whole genome shotgun (WGS) entry which is preliminary data.</text>
</comment>
<evidence type="ECO:0000313" key="2">
    <source>
        <dbReference type="Proteomes" id="UP000019487"/>
    </source>
</evidence>
<evidence type="ECO:0000313" key="1">
    <source>
        <dbReference type="EMBL" id="ESZ91870.1"/>
    </source>
</evidence>
<protein>
    <submittedName>
        <fullName evidence="1">Uncharacterized protein</fullName>
    </submittedName>
</protein>
<gene>
    <name evidence="1" type="ORF">SBOR_7735</name>
</gene>
<accession>W9CBG2</accession>
<dbReference type="EMBL" id="AYSA01000450">
    <property type="protein sequence ID" value="ESZ91870.1"/>
    <property type="molecule type" value="Genomic_DNA"/>
</dbReference>
<organism evidence="1 2">
    <name type="scientific">Sclerotinia borealis (strain F-4128)</name>
    <dbReference type="NCBI Taxonomy" id="1432307"/>
    <lineage>
        <taxon>Eukaryota</taxon>
        <taxon>Fungi</taxon>
        <taxon>Dikarya</taxon>
        <taxon>Ascomycota</taxon>
        <taxon>Pezizomycotina</taxon>
        <taxon>Leotiomycetes</taxon>
        <taxon>Helotiales</taxon>
        <taxon>Sclerotiniaceae</taxon>
        <taxon>Sclerotinia</taxon>
    </lineage>
</organism>
<name>W9CBG2_SCLBF</name>
<dbReference type="OrthoDB" id="3563787at2759"/>
<sequence length="252" mass="28401">MGINCCTYNGPVKHCQPYTPQKGDLRRCDSIVERYNSTTKKWETILFYEAKLDFATPEEVHLCEVQAFSAFWAFLHHFPERKIIYAMTTWGTKARLWSLRAGETALVAYFPQGEACHPNLYIEASSDTAAGLKKAFRLLRKWDDSVSAASGSVPSGLDSASDPTGELQINRESTVSSQETASSAGRALPPVFVDTWCHVDKKKSHVYYKFRHPDTGRDIKTEGSDWKAGHIPGDERQCSIYTEKVSGRQFYL</sequence>
<dbReference type="Proteomes" id="UP000019487">
    <property type="component" value="Unassembled WGS sequence"/>
</dbReference>